<evidence type="ECO:0000256" key="1">
    <source>
        <dbReference type="SAM" id="Phobius"/>
    </source>
</evidence>
<dbReference type="Gene3D" id="1.20.144.10">
    <property type="entry name" value="Phosphatidic acid phosphatase type 2/haloperoxidase"/>
    <property type="match status" value="1"/>
</dbReference>
<keyword evidence="1" id="KW-1133">Transmembrane helix</keyword>
<feature type="transmembrane region" description="Helical" evidence="1">
    <location>
        <begin position="158"/>
        <end position="177"/>
    </location>
</feature>
<feature type="transmembrane region" description="Helical" evidence="1">
    <location>
        <begin position="260"/>
        <end position="280"/>
    </location>
</feature>
<proteinExistence type="predicted"/>
<feature type="transmembrane region" description="Helical" evidence="1">
    <location>
        <begin position="12"/>
        <end position="30"/>
    </location>
</feature>
<accession>J9F7C5</accession>
<dbReference type="InterPro" id="IPR026841">
    <property type="entry name" value="Aur1/Ipt1"/>
</dbReference>
<organism evidence="3">
    <name type="scientific">gut metagenome</name>
    <dbReference type="NCBI Taxonomy" id="749906"/>
    <lineage>
        <taxon>unclassified sequences</taxon>
        <taxon>metagenomes</taxon>
        <taxon>organismal metagenomes</taxon>
    </lineage>
</organism>
<keyword evidence="1" id="KW-0472">Membrane</keyword>
<gene>
    <name evidence="3" type="ORF">EVA_21091</name>
</gene>
<evidence type="ECO:0000313" key="3">
    <source>
        <dbReference type="EMBL" id="EJW90801.1"/>
    </source>
</evidence>
<dbReference type="AlphaFoldDB" id="J9F7C5"/>
<feature type="domain" description="Inositolphosphotransferase Aur1/Ipt1" evidence="2">
    <location>
        <begin position="125"/>
        <end position="298"/>
    </location>
</feature>
<feature type="transmembrane region" description="Helical" evidence="1">
    <location>
        <begin position="286"/>
        <end position="304"/>
    </location>
</feature>
<dbReference type="GO" id="GO:0016020">
    <property type="term" value="C:membrane"/>
    <property type="evidence" value="ECO:0007669"/>
    <property type="project" value="UniProtKB-SubCell"/>
</dbReference>
<protein>
    <submittedName>
        <fullName evidence="3">PAP2 superfamily domain protein</fullName>
    </submittedName>
</protein>
<comment type="caution">
    <text evidence="3">The sequence shown here is derived from an EMBL/GenBank/DDBJ whole genome shotgun (WGS) entry which is preliminary data.</text>
</comment>
<reference evidence="3" key="1">
    <citation type="journal article" date="2012" name="PLoS ONE">
        <title>Gene sets for utilization of primary and secondary nutrition supplies in the distal gut of endangered iberian lynx.</title>
        <authorList>
            <person name="Alcaide M."/>
            <person name="Messina E."/>
            <person name="Richter M."/>
            <person name="Bargiela R."/>
            <person name="Peplies J."/>
            <person name="Huws S.A."/>
            <person name="Newbold C.J."/>
            <person name="Golyshin P.N."/>
            <person name="Simon M.A."/>
            <person name="Lopez G."/>
            <person name="Yakimov M.M."/>
            <person name="Ferrer M."/>
        </authorList>
    </citation>
    <scope>NUCLEOTIDE SEQUENCE</scope>
</reference>
<evidence type="ECO:0000259" key="2">
    <source>
        <dbReference type="Pfam" id="PF14378"/>
    </source>
</evidence>
<feature type="transmembrane region" description="Helical" evidence="1">
    <location>
        <begin position="36"/>
        <end position="56"/>
    </location>
</feature>
<sequence>METRKGLFAIEKITLIYNLLTSILILFLFQRMDHPWHMLLDRTMIAAMTFLLMYLYRLAPCRFSAFVRVILQMSLLSYWYPDTFEFNRFFPNLDHIFATIEQFLFQGQPSIWFSNAFPYLIVSEAFNMGYFFYYPMMLIVVLYYFFRRFELFEKMSFVLVTCFFVYYLIYIFVPVAGPQFYFPAIGMDHVSQGVFPSIGDYFNYHQELLPGPGYQHGFFYNLVEGSQQVGERPTAAFPSSHVGISTILMIMAWRGGGKTLFFYLMPFYVLLCGATVYIQAHYLIDAIVGFFSAPLIYVLVTRIFKKWFAVPLFASPKD</sequence>
<feature type="transmembrane region" description="Helical" evidence="1">
    <location>
        <begin position="128"/>
        <end position="146"/>
    </location>
</feature>
<dbReference type="Pfam" id="PF14378">
    <property type="entry name" value="PAP2_3"/>
    <property type="match status" value="1"/>
</dbReference>
<dbReference type="EMBL" id="AMCI01008599">
    <property type="protein sequence ID" value="EJW90801.1"/>
    <property type="molecule type" value="Genomic_DNA"/>
</dbReference>
<keyword evidence="1" id="KW-0812">Transmembrane</keyword>
<name>J9F7C5_9ZZZZ</name>